<evidence type="ECO:0000256" key="1">
    <source>
        <dbReference type="SAM" id="MobiDB-lite"/>
    </source>
</evidence>
<accession>A0A8H6AYK4</accession>
<reference evidence="2 3" key="1">
    <citation type="journal article" date="2020" name="Phytopathology">
        <title>A high-quality genome resource of Botrytis fragariae, a new and rapidly spreading fungal pathogen causing strawberry gray mold in the U.S.A.</title>
        <authorList>
            <person name="Wu Y."/>
            <person name="Saski C.A."/>
            <person name="Schnabel G."/>
            <person name="Xiao S."/>
            <person name="Hu M."/>
        </authorList>
    </citation>
    <scope>NUCLEOTIDE SEQUENCE [LARGE SCALE GENOMIC DNA]</scope>
    <source>
        <strain evidence="2 3">BVB16</strain>
    </source>
</reference>
<proteinExistence type="predicted"/>
<dbReference type="Proteomes" id="UP000531561">
    <property type="component" value="Unassembled WGS sequence"/>
</dbReference>
<sequence length="76" mass="7890">MSTGHISTLTAKTEMVVDCTKSMQNARSSVDAEEVPSPSSAHPQSNAGVHSPREVVSRKTVCMWKDGNGSGSGCGP</sequence>
<evidence type="ECO:0000313" key="3">
    <source>
        <dbReference type="Proteomes" id="UP000531561"/>
    </source>
</evidence>
<feature type="compositionally biased region" description="Polar residues" evidence="1">
    <location>
        <begin position="37"/>
        <end position="48"/>
    </location>
</feature>
<comment type="caution">
    <text evidence="2">The sequence shown here is derived from an EMBL/GenBank/DDBJ whole genome shotgun (WGS) entry which is preliminary data.</text>
</comment>
<dbReference type="GeneID" id="59256424"/>
<dbReference type="EMBL" id="JABFCT010000004">
    <property type="protein sequence ID" value="KAF5875914.1"/>
    <property type="molecule type" value="Genomic_DNA"/>
</dbReference>
<dbReference type="OrthoDB" id="10516408at2759"/>
<protein>
    <submittedName>
        <fullName evidence="2">Uncharacterized protein</fullName>
    </submittedName>
</protein>
<feature type="region of interest" description="Disordered" evidence="1">
    <location>
        <begin position="23"/>
        <end position="55"/>
    </location>
</feature>
<name>A0A8H6AYK4_9HELO</name>
<dbReference type="AlphaFoldDB" id="A0A8H6AYK4"/>
<evidence type="ECO:0000313" key="2">
    <source>
        <dbReference type="EMBL" id="KAF5875914.1"/>
    </source>
</evidence>
<dbReference type="RefSeq" id="XP_037194860.1">
    <property type="nucleotide sequence ID" value="XM_037332732.1"/>
</dbReference>
<keyword evidence="3" id="KW-1185">Reference proteome</keyword>
<gene>
    <name evidence="2" type="ORF">Bfra_002310</name>
</gene>
<organism evidence="2 3">
    <name type="scientific">Botrytis fragariae</name>
    <dbReference type="NCBI Taxonomy" id="1964551"/>
    <lineage>
        <taxon>Eukaryota</taxon>
        <taxon>Fungi</taxon>
        <taxon>Dikarya</taxon>
        <taxon>Ascomycota</taxon>
        <taxon>Pezizomycotina</taxon>
        <taxon>Leotiomycetes</taxon>
        <taxon>Helotiales</taxon>
        <taxon>Sclerotiniaceae</taxon>
        <taxon>Botrytis</taxon>
    </lineage>
</organism>